<keyword evidence="2" id="KW-0067">ATP-binding</keyword>
<dbReference type="GO" id="GO:0005524">
    <property type="term" value="F:ATP binding"/>
    <property type="evidence" value="ECO:0007669"/>
    <property type="project" value="UniProtKB-KW"/>
</dbReference>
<evidence type="ECO:0000313" key="3">
    <source>
        <dbReference type="Proteomes" id="UP001207408"/>
    </source>
</evidence>
<sequence length="412" mass="46669">MSRIRIKNFGPIKSGYNQQEGWLDINKVTVFIGNQGSGKSTVAKLISTFSWIEKVLVRGDYNKSRFENDNALKDQYISYHRLENYFTDETCLEYEGDAYCIVYDKGDVKIYENSNAKTYTLPQIMYVPAERNFISYVKTPKELKLSSKSLSEFLTEFDNARKSIKDDIDLPVNNTKLDYDQLNDSLNVLGSNYSVGLTEASSGFQSLVPLFLVSDYLSKNVSRQSKDNASHMSVDEKERFKTKVQEILQNDSLTEEQQRLAISVLSSKFNKSSLINIVEEPEQNLFPSSQWNILQSLLGFNNINVGNKLILTTHSPYMVNFLSIAIQAETLKNEVLKNDNKDELLKKLDAVIEANAIVSGDEVAIYQLNELDGSIGKLQSFEGIPSSNNYLNNSLIQGNSMFDSLLEIEEEL</sequence>
<proteinExistence type="predicted"/>
<feature type="domain" description="Endonuclease GajA/Old nuclease/RecF-like AAA" evidence="1">
    <location>
        <begin position="146"/>
        <end position="319"/>
    </location>
</feature>
<dbReference type="PANTHER" id="PTHR43581">
    <property type="entry name" value="ATP/GTP PHOSPHATASE"/>
    <property type="match status" value="1"/>
</dbReference>
<evidence type="ECO:0000259" key="1">
    <source>
        <dbReference type="Pfam" id="PF13175"/>
    </source>
</evidence>
<evidence type="ECO:0000313" key="2">
    <source>
        <dbReference type="EMBL" id="MCW3804409.1"/>
    </source>
</evidence>
<organism evidence="2 3">
    <name type="scientific">Plebeiibacterium marinum</name>
    <dbReference type="NCBI Taxonomy" id="2992111"/>
    <lineage>
        <taxon>Bacteria</taxon>
        <taxon>Pseudomonadati</taxon>
        <taxon>Bacteroidota</taxon>
        <taxon>Bacteroidia</taxon>
        <taxon>Marinilabiliales</taxon>
        <taxon>Marinilabiliaceae</taxon>
        <taxon>Plebeiibacterium</taxon>
    </lineage>
</organism>
<gene>
    <name evidence="2" type="ORF">OM074_02165</name>
</gene>
<keyword evidence="2" id="KW-0547">Nucleotide-binding</keyword>
<comment type="caution">
    <text evidence="2">The sequence shown here is derived from an EMBL/GenBank/DDBJ whole genome shotgun (WGS) entry which is preliminary data.</text>
</comment>
<dbReference type="InterPro" id="IPR051396">
    <property type="entry name" value="Bact_Antivir_Def_Nuclease"/>
</dbReference>
<dbReference type="Pfam" id="PF13175">
    <property type="entry name" value="AAA_15"/>
    <property type="match status" value="1"/>
</dbReference>
<protein>
    <submittedName>
        <fullName evidence="2">ATP-binding protein</fullName>
    </submittedName>
</protein>
<dbReference type="Proteomes" id="UP001207408">
    <property type="component" value="Unassembled WGS sequence"/>
</dbReference>
<dbReference type="InterPro" id="IPR027417">
    <property type="entry name" value="P-loop_NTPase"/>
</dbReference>
<name>A0AAE3MB75_9BACT</name>
<reference evidence="2" key="1">
    <citation type="submission" date="2022-10" db="EMBL/GenBank/DDBJ databases">
        <authorList>
            <person name="Yu W.X."/>
        </authorList>
    </citation>
    <scope>NUCLEOTIDE SEQUENCE</scope>
    <source>
        <strain evidence="2">D04</strain>
    </source>
</reference>
<keyword evidence="3" id="KW-1185">Reference proteome</keyword>
<dbReference type="SUPFAM" id="SSF52540">
    <property type="entry name" value="P-loop containing nucleoside triphosphate hydrolases"/>
    <property type="match status" value="1"/>
</dbReference>
<dbReference type="EMBL" id="JAPDPI010000002">
    <property type="protein sequence ID" value="MCW3804409.1"/>
    <property type="molecule type" value="Genomic_DNA"/>
</dbReference>
<dbReference type="InterPro" id="IPR041685">
    <property type="entry name" value="AAA_GajA/Old/RecF-like"/>
</dbReference>
<dbReference type="PANTHER" id="PTHR43581:SF4">
    <property type="entry name" value="ATP_GTP PHOSPHATASE"/>
    <property type="match status" value="1"/>
</dbReference>
<dbReference type="AlphaFoldDB" id="A0AAE3MB75"/>
<accession>A0AAE3MB75</accession>
<dbReference type="Gene3D" id="3.40.50.300">
    <property type="entry name" value="P-loop containing nucleotide triphosphate hydrolases"/>
    <property type="match status" value="1"/>
</dbReference>
<dbReference type="RefSeq" id="WP_301197630.1">
    <property type="nucleotide sequence ID" value="NZ_JAPDPI010000002.1"/>
</dbReference>